<feature type="region of interest" description="Disordered" evidence="1">
    <location>
        <begin position="189"/>
        <end position="212"/>
    </location>
</feature>
<keyword evidence="4" id="KW-1185">Reference proteome</keyword>
<dbReference type="AlphaFoldDB" id="A0A508TV69"/>
<name>A0A508TV69_9BRAD</name>
<reference evidence="3" key="1">
    <citation type="submission" date="2019-02" db="EMBL/GenBank/DDBJ databases">
        <authorList>
            <person name="Pothier F.J."/>
        </authorList>
    </citation>
    <scope>NUCLEOTIDE SEQUENCE</scope>
    <source>
        <strain evidence="3">CI-1B</strain>
    </source>
</reference>
<feature type="signal peptide" evidence="2">
    <location>
        <begin position="1"/>
        <end position="23"/>
    </location>
</feature>
<dbReference type="Proteomes" id="UP000328092">
    <property type="component" value="Unassembled WGS sequence"/>
</dbReference>
<evidence type="ECO:0000313" key="4">
    <source>
        <dbReference type="Proteomes" id="UP000328092"/>
    </source>
</evidence>
<proteinExistence type="predicted"/>
<evidence type="ECO:0000256" key="2">
    <source>
        <dbReference type="SAM" id="SignalP"/>
    </source>
</evidence>
<feature type="chain" id="PRO_5021416875" evidence="2">
    <location>
        <begin position="24"/>
        <end position="212"/>
    </location>
</feature>
<dbReference type="RefSeq" id="WP_347339282.1">
    <property type="nucleotide sequence ID" value="NZ_CAADFC020000030.1"/>
</dbReference>
<feature type="region of interest" description="Disordered" evidence="1">
    <location>
        <begin position="157"/>
        <end position="177"/>
    </location>
</feature>
<evidence type="ECO:0000256" key="1">
    <source>
        <dbReference type="SAM" id="MobiDB-lite"/>
    </source>
</evidence>
<keyword evidence="2" id="KW-0732">Signal</keyword>
<sequence length="212" mass="22592">MKLSSFVVLAVAACAGALSTAQAQEAAGKAQAAAFDKRMFAGPLGAKSLACFVRRYDANHLAQHPKQKVSAMKLLVEAKTVPQDKTINYSFRVGIQYRDRPGNFDSGGYCNHALPTKAGRVTAYECGVDCEGGGLTVALSNDNKSATARIGRIMVSDRSKPDAEPAEMQTDGSDDKVFRVDRAEASECAELVTDRNSPPSATSDRLQVMGLK</sequence>
<evidence type="ECO:0000313" key="3">
    <source>
        <dbReference type="EMBL" id="VIO78329.1"/>
    </source>
</evidence>
<comment type="caution">
    <text evidence="3">The sequence shown here is derived from an EMBL/GenBank/DDBJ whole genome shotgun (WGS) entry which is preliminary data.</text>
</comment>
<organism evidence="3 4">
    <name type="scientific">Bradyrhizobium ivorense</name>
    <dbReference type="NCBI Taxonomy" id="2511166"/>
    <lineage>
        <taxon>Bacteria</taxon>
        <taxon>Pseudomonadati</taxon>
        <taxon>Pseudomonadota</taxon>
        <taxon>Alphaproteobacteria</taxon>
        <taxon>Hyphomicrobiales</taxon>
        <taxon>Nitrobacteraceae</taxon>
        <taxon>Bradyrhizobium</taxon>
    </lineage>
</organism>
<protein>
    <submittedName>
        <fullName evidence="3">Uncharacterized protein</fullName>
    </submittedName>
</protein>
<gene>
    <name evidence="3" type="ORF">CI1B_73570</name>
</gene>
<accession>A0A508TV69</accession>
<dbReference type="EMBL" id="CAADFC020000030">
    <property type="protein sequence ID" value="VIO78329.1"/>
    <property type="molecule type" value="Genomic_DNA"/>
</dbReference>
<feature type="compositionally biased region" description="Polar residues" evidence="1">
    <location>
        <begin position="194"/>
        <end position="205"/>
    </location>
</feature>